<evidence type="ECO:0000256" key="1">
    <source>
        <dbReference type="ARBA" id="ARBA00004255"/>
    </source>
</evidence>
<dbReference type="Proteomes" id="UP000529783">
    <property type="component" value="Unassembled WGS sequence"/>
</dbReference>
<gene>
    <name evidence="5" type="ORF">BJY14_006077</name>
</gene>
<dbReference type="AlphaFoldDB" id="A0A7Y9JK61"/>
<reference evidence="5 6" key="1">
    <citation type="submission" date="2020-07" db="EMBL/GenBank/DDBJ databases">
        <title>Sequencing the genomes of 1000 actinobacteria strains.</title>
        <authorList>
            <person name="Klenk H.-P."/>
        </authorList>
    </citation>
    <scope>NUCLEOTIDE SEQUENCE [LARGE SCALE GENOMIC DNA]</scope>
    <source>
        <strain evidence="5 6">DSM 40398</strain>
    </source>
</reference>
<dbReference type="GO" id="GO:0070273">
    <property type="term" value="F:phosphatidylinositol-4-phosphate binding"/>
    <property type="evidence" value="ECO:0007669"/>
    <property type="project" value="InterPro"/>
</dbReference>
<accession>A0A7Y9JK61</accession>
<keyword evidence="6" id="KW-1185">Reference proteome</keyword>
<keyword evidence="3" id="KW-0446">Lipid-binding</keyword>
<dbReference type="GO" id="GO:0012505">
    <property type="term" value="C:endomembrane system"/>
    <property type="evidence" value="ECO:0007669"/>
    <property type="project" value="UniProtKB-ARBA"/>
</dbReference>
<evidence type="ECO:0000256" key="4">
    <source>
        <dbReference type="ARBA" id="ARBA00023136"/>
    </source>
</evidence>
<name>A0A7Y9JK61_9ACTN</name>
<keyword evidence="2" id="KW-0333">Golgi apparatus</keyword>
<comment type="subcellular location">
    <subcellularLocation>
        <location evidence="1">Golgi apparatus membrane</location>
        <topology evidence="1">Peripheral membrane protein</topology>
        <orientation evidence="1">Cytoplasmic side</orientation>
    </subcellularLocation>
</comment>
<proteinExistence type="predicted"/>
<dbReference type="Gene3D" id="1.10.3630.10">
    <property type="entry name" value="yeast vps74-n-term truncation variant domain like"/>
    <property type="match status" value="1"/>
</dbReference>
<dbReference type="Pfam" id="PF05719">
    <property type="entry name" value="GPP34"/>
    <property type="match status" value="1"/>
</dbReference>
<dbReference type="RefSeq" id="WP_218905645.1">
    <property type="nucleotide sequence ID" value="NZ_JACCBA010000001.1"/>
</dbReference>
<dbReference type="InterPro" id="IPR038261">
    <property type="entry name" value="GPP34-like_sf"/>
</dbReference>
<protein>
    <recommendedName>
        <fullName evidence="7">GPP34 family phosphoprotein</fullName>
    </recommendedName>
</protein>
<keyword evidence="4" id="KW-0472">Membrane</keyword>
<evidence type="ECO:0000313" key="5">
    <source>
        <dbReference type="EMBL" id="NYD50094.1"/>
    </source>
</evidence>
<dbReference type="EMBL" id="JACCBA010000001">
    <property type="protein sequence ID" value="NYD50094.1"/>
    <property type="molecule type" value="Genomic_DNA"/>
</dbReference>
<dbReference type="GO" id="GO:0005737">
    <property type="term" value="C:cytoplasm"/>
    <property type="evidence" value="ECO:0007669"/>
    <property type="project" value="UniProtKB-ARBA"/>
</dbReference>
<evidence type="ECO:0000256" key="3">
    <source>
        <dbReference type="ARBA" id="ARBA00023121"/>
    </source>
</evidence>
<sequence>MYQNLPLPQRLYLLCYTVDKAKFEIDNLQGRGQLLRAGAMVELARARSLGTEGRKVVRLDTEPGDDPFLVQVWNELPEKPKRWLHYLHAKAHTAERPVRDLLAGAGVLTLPERRGLSPLGSHHVTVEDPQQVAVLQKRARDAALSGADAADLPLDEVAMAVLTLECKTSSVFTKEERREHRETLKVLAAHFDTAVPGLRRALRNSFLSSRGTGGGWGN</sequence>
<evidence type="ECO:0000256" key="2">
    <source>
        <dbReference type="ARBA" id="ARBA00023034"/>
    </source>
</evidence>
<evidence type="ECO:0008006" key="7">
    <source>
        <dbReference type="Google" id="ProtNLM"/>
    </source>
</evidence>
<organism evidence="5 6">
    <name type="scientific">Actinomadura luteofluorescens</name>
    <dbReference type="NCBI Taxonomy" id="46163"/>
    <lineage>
        <taxon>Bacteria</taxon>
        <taxon>Bacillati</taxon>
        <taxon>Actinomycetota</taxon>
        <taxon>Actinomycetes</taxon>
        <taxon>Streptosporangiales</taxon>
        <taxon>Thermomonosporaceae</taxon>
        <taxon>Actinomadura</taxon>
    </lineage>
</organism>
<evidence type="ECO:0000313" key="6">
    <source>
        <dbReference type="Proteomes" id="UP000529783"/>
    </source>
</evidence>
<comment type="caution">
    <text evidence="5">The sequence shown here is derived from an EMBL/GenBank/DDBJ whole genome shotgun (WGS) entry which is preliminary data.</text>
</comment>
<dbReference type="InterPro" id="IPR008628">
    <property type="entry name" value="GPP34-like"/>
</dbReference>